<keyword evidence="4 6" id="KW-1133">Transmembrane helix</keyword>
<dbReference type="GO" id="GO:0005886">
    <property type="term" value="C:plasma membrane"/>
    <property type="evidence" value="ECO:0007669"/>
    <property type="project" value="UniProtKB-SubCell"/>
</dbReference>
<evidence type="ECO:0000256" key="4">
    <source>
        <dbReference type="ARBA" id="ARBA00022989"/>
    </source>
</evidence>
<evidence type="ECO:0000313" key="8">
    <source>
        <dbReference type="Proteomes" id="UP000190023"/>
    </source>
</evidence>
<comment type="subcellular location">
    <subcellularLocation>
        <location evidence="1">Cell membrane</location>
        <topology evidence="1">Multi-pass membrane protein</topology>
    </subcellularLocation>
</comment>
<feature type="transmembrane region" description="Helical" evidence="6">
    <location>
        <begin position="105"/>
        <end position="122"/>
    </location>
</feature>
<dbReference type="Proteomes" id="UP000190023">
    <property type="component" value="Unassembled WGS sequence"/>
</dbReference>
<keyword evidence="2" id="KW-1003">Cell membrane</keyword>
<gene>
    <name evidence="7" type="ORF">B0188_06320</name>
</gene>
<evidence type="ECO:0000256" key="1">
    <source>
        <dbReference type="ARBA" id="ARBA00004651"/>
    </source>
</evidence>
<evidence type="ECO:0000313" key="7">
    <source>
        <dbReference type="EMBL" id="OOS03454.1"/>
    </source>
</evidence>
<dbReference type="EMBL" id="MUYB01000026">
    <property type="protein sequence ID" value="OOS03454.1"/>
    <property type="molecule type" value="Genomic_DNA"/>
</dbReference>
<comment type="caution">
    <text evidence="7">The sequence shown here is derived from an EMBL/GenBank/DDBJ whole genome shotgun (WGS) entry which is preliminary data.</text>
</comment>
<keyword evidence="5 6" id="KW-0472">Membrane</keyword>
<protein>
    <recommendedName>
        <fullName evidence="9">F0F1 ATP synthase subunit I</fullName>
    </recommendedName>
</protein>
<keyword evidence="8" id="KW-1185">Reference proteome</keyword>
<organism evidence="7 8">
    <name type="scientific">[Haemophilus] felis</name>
    <dbReference type="NCBI Taxonomy" id="123822"/>
    <lineage>
        <taxon>Bacteria</taxon>
        <taxon>Pseudomonadati</taxon>
        <taxon>Pseudomonadota</taxon>
        <taxon>Gammaproteobacteria</taxon>
        <taxon>Pasteurellales</taxon>
        <taxon>Pasteurellaceae</taxon>
    </lineage>
</organism>
<dbReference type="OrthoDB" id="5771248at2"/>
<accession>A0A1T0B058</accession>
<proteinExistence type="predicted"/>
<feature type="transmembrane region" description="Helical" evidence="6">
    <location>
        <begin position="39"/>
        <end position="61"/>
    </location>
</feature>
<evidence type="ECO:0000256" key="6">
    <source>
        <dbReference type="SAM" id="Phobius"/>
    </source>
</evidence>
<feature type="transmembrane region" description="Helical" evidence="6">
    <location>
        <begin position="16"/>
        <end position="33"/>
    </location>
</feature>
<evidence type="ECO:0000256" key="3">
    <source>
        <dbReference type="ARBA" id="ARBA00022692"/>
    </source>
</evidence>
<dbReference type="AlphaFoldDB" id="A0A1T0B058"/>
<evidence type="ECO:0000256" key="2">
    <source>
        <dbReference type="ARBA" id="ARBA00022475"/>
    </source>
</evidence>
<name>A0A1T0B058_9PAST</name>
<dbReference type="STRING" id="123822.B0188_06320"/>
<evidence type="ECO:0008006" key="9">
    <source>
        <dbReference type="Google" id="ProtNLM"/>
    </source>
</evidence>
<feature type="transmembrane region" description="Helical" evidence="6">
    <location>
        <begin position="82"/>
        <end position="99"/>
    </location>
</feature>
<dbReference type="Pfam" id="PF03899">
    <property type="entry name" value="ATP-synt_I"/>
    <property type="match status" value="1"/>
</dbReference>
<keyword evidence="3 6" id="KW-0812">Transmembrane</keyword>
<evidence type="ECO:0000256" key="5">
    <source>
        <dbReference type="ARBA" id="ARBA00023136"/>
    </source>
</evidence>
<dbReference type="InterPro" id="IPR005598">
    <property type="entry name" value="ATP_synth_I"/>
</dbReference>
<sequence>MSKVLLQSINLYKKTLFLESCCLLLISLALGYSDWKFSLYFLCGAIAVFLPFCIFIFLVFFRQKKDFSNNIKHFYRGEMFKFLATILLCIVFFVVLPSVNYLIFFLGYSVALLFNTVIPLLLSRTKFVNSSL</sequence>
<reference evidence="7 8" key="1">
    <citation type="submission" date="2017-02" db="EMBL/GenBank/DDBJ databases">
        <title>Draft genome sequence of Haemophilus felis CCUG 31170 type strain.</title>
        <authorList>
            <person name="Engstrom-Jakobsson H."/>
            <person name="Salva-Serra F."/>
            <person name="Thorell K."/>
            <person name="Gonzales-Siles L."/>
            <person name="Karlsson R."/>
            <person name="Boulund F."/>
            <person name="Engstrand L."/>
            <person name="Kristiansson E."/>
            <person name="Moore E."/>
        </authorList>
    </citation>
    <scope>NUCLEOTIDE SEQUENCE [LARGE SCALE GENOMIC DNA]</scope>
    <source>
        <strain evidence="7 8">CCUG 31170</strain>
    </source>
</reference>